<dbReference type="PROSITE" id="PS50011">
    <property type="entry name" value="PROTEIN_KINASE_DOM"/>
    <property type="match status" value="1"/>
</dbReference>
<keyword evidence="2 3" id="KW-0067">ATP-binding</keyword>
<dbReference type="Proteomes" id="UP000246078">
    <property type="component" value="Unassembled WGS sequence"/>
</dbReference>
<evidence type="ECO:0000256" key="3">
    <source>
        <dbReference type="PROSITE-ProRule" id="PRU10141"/>
    </source>
</evidence>
<dbReference type="InterPro" id="IPR011009">
    <property type="entry name" value="Kinase-like_dom_sf"/>
</dbReference>
<dbReference type="VEuPathDB" id="TriTrypDB:C3747_270g24"/>
<dbReference type="VEuPathDB" id="TriTrypDB:BCY84_12139"/>
<feature type="region of interest" description="Disordered" evidence="4">
    <location>
        <begin position="558"/>
        <end position="611"/>
    </location>
</feature>
<dbReference type="SMART" id="SM00220">
    <property type="entry name" value="S_TKc"/>
    <property type="match status" value="1"/>
</dbReference>
<dbReference type="VEuPathDB" id="TriTrypDB:TCSYLVIO_003605"/>
<name>A0A2V2VEV7_TRYCR</name>
<organism evidence="6 7">
    <name type="scientific">Trypanosoma cruzi</name>
    <dbReference type="NCBI Taxonomy" id="5693"/>
    <lineage>
        <taxon>Eukaryota</taxon>
        <taxon>Discoba</taxon>
        <taxon>Euglenozoa</taxon>
        <taxon>Kinetoplastea</taxon>
        <taxon>Metakinetoplastina</taxon>
        <taxon>Trypanosomatida</taxon>
        <taxon>Trypanosomatidae</taxon>
        <taxon>Trypanosoma</taxon>
        <taxon>Schizotrypanum</taxon>
    </lineage>
</organism>
<evidence type="ECO:0000256" key="1">
    <source>
        <dbReference type="ARBA" id="ARBA00022741"/>
    </source>
</evidence>
<feature type="binding site" evidence="3">
    <location>
        <position position="259"/>
    </location>
    <ligand>
        <name>ATP</name>
        <dbReference type="ChEBI" id="CHEBI:30616"/>
    </ligand>
</feature>
<dbReference type="SUPFAM" id="SSF56112">
    <property type="entry name" value="Protein kinase-like (PK-like)"/>
    <property type="match status" value="1"/>
</dbReference>
<reference evidence="6 7" key="1">
    <citation type="journal article" date="2018" name="Microb. Genom.">
        <title>Expanding an expanded genome: long-read sequencing of Trypanosoma cruzi.</title>
        <authorList>
            <person name="Berna L."/>
            <person name="Rodriguez M."/>
            <person name="Chiribao M.L."/>
            <person name="Parodi-Talice A."/>
            <person name="Pita S."/>
            <person name="Rijo G."/>
            <person name="Alvarez-Valin F."/>
            <person name="Robello C."/>
        </authorList>
    </citation>
    <scope>NUCLEOTIDE SEQUENCE [LARGE SCALE GENOMIC DNA]</scope>
    <source>
        <strain evidence="6 7">TCC</strain>
    </source>
</reference>
<evidence type="ECO:0000256" key="2">
    <source>
        <dbReference type="ARBA" id="ARBA00022840"/>
    </source>
</evidence>
<dbReference type="AlphaFoldDB" id="A0A2V2VEV7"/>
<evidence type="ECO:0000313" key="6">
    <source>
        <dbReference type="EMBL" id="PWU95075.1"/>
    </source>
</evidence>
<feature type="compositionally biased region" description="Polar residues" evidence="4">
    <location>
        <begin position="524"/>
        <end position="534"/>
    </location>
</feature>
<dbReference type="VEuPathDB" id="TriTrypDB:TcCLB.507317.60"/>
<dbReference type="VEuPathDB" id="TriTrypDB:C4B63_24g226"/>
<protein>
    <recommendedName>
        <fullName evidence="5">Protein kinase domain-containing protein</fullName>
    </recommendedName>
</protein>
<feature type="region of interest" description="Disordered" evidence="4">
    <location>
        <begin position="514"/>
        <end position="537"/>
    </location>
</feature>
<dbReference type="GO" id="GO:0004672">
    <property type="term" value="F:protein kinase activity"/>
    <property type="evidence" value="ECO:0007669"/>
    <property type="project" value="InterPro"/>
</dbReference>
<dbReference type="VEuPathDB" id="TriTrypDB:TcCL_ESM01457"/>
<dbReference type="VEuPathDB" id="TriTrypDB:ECC02_009297"/>
<feature type="region of interest" description="Disordered" evidence="4">
    <location>
        <begin position="138"/>
        <end position="194"/>
    </location>
</feature>
<dbReference type="InterPro" id="IPR008271">
    <property type="entry name" value="Ser/Thr_kinase_AS"/>
</dbReference>
<dbReference type="PROSITE" id="PS00108">
    <property type="entry name" value="PROTEIN_KINASE_ST"/>
    <property type="match status" value="1"/>
</dbReference>
<dbReference type="InterPro" id="IPR017441">
    <property type="entry name" value="Protein_kinase_ATP_BS"/>
</dbReference>
<evidence type="ECO:0000313" key="7">
    <source>
        <dbReference type="Proteomes" id="UP000246078"/>
    </source>
</evidence>
<feature type="compositionally biased region" description="Acidic residues" evidence="4">
    <location>
        <begin position="596"/>
        <end position="611"/>
    </location>
</feature>
<dbReference type="Pfam" id="PF00069">
    <property type="entry name" value="Pkinase"/>
    <property type="match status" value="2"/>
</dbReference>
<proteinExistence type="predicted"/>
<dbReference type="VEuPathDB" id="TriTrypDB:TCDM_07404"/>
<dbReference type="Gene3D" id="1.10.510.10">
    <property type="entry name" value="Transferase(Phosphotransferase) domain 1"/>
    <property type="match status" value="2"/>
</dbReference>
<feature type="compositionally biased region" description="Basic residues" evidence="4">
    <location>
        <begin position="173"/>
        <end position="184"/>
    </location>
</feature>
<comment type="caution">
    <text evidence="6">The sequence shown here is derived from an EMBL/GenBank/DDBJ whole genome shotgun (WGS) entry which is preliminary data.</text>
</comment>
<feature type="domain" description="Protein kinase" evidence="5">
    <location>
        <begin position="226"/>
        <end position="851"/>
    </location>
</feature>
<keyword evidence="1 3" id="KW-0547">Nucleotide-binding</keyword>
<dbReference type="InterPro" id="IPR000719">
    <property type="entry name" value="Prot_kinase_dom"/>
</dbReference>
<dbReference type="VEuPathDB" id="TriTrypDB:TcYC6_0086190"/>
<dbReference type="VEuPathDB" id="TriTrypDB:TcBrA4_0096880"/>
<dbReference type="VEuPathDB" id="TriTrypDB:Tc_MARK_6421"/>
<dbReference type="VEuPathDB" id="TriTrypDB:TcG_07296"/>
<dbReference type="PROSITE" id="PS00107">
    <property type="entry name" value="PROTEIN_KINASE_ATP"/>
    <property type="match status" value="1"/>
</dbReference>
<sequence>MLPGLRTLHFVEDVVVDRLRWWRSQHEAMMATTMRSTAHGQRLSSSLSVATEAPRPRAHSALPHGFSTHRRERLLTTLPPRDVLALRHPPMLLFLRGEATAEQRDSVQMALREVEGAVWIARLLPMERIFYSTQIRPEHRDETSGFSPRRKWPRQRASSSPPLPSSSRDFYRVRNKRRGKGRPHNCREDGTAELPNNKEGLALHLVSPSTHVCRKVSCLQDEYVFNPDADFVGDGAFSRVFRAVPLFRGNTSVSFFAIKVIPCRRKKGALMASDAKWRGEKKEQVSKEGAAHEVTVHCKMHGRDVEVSIHGGGGVDYHDALHRELVEIEREISIIRSLRHTGCSQFVEALRTPDEFVIVMNMGRGCMDARRYLQLNGPPSEARVALIIYQLVRTVKYLQYTYGIIHRDIKLENLLLSQIDASQDCIRQVLGTGFATRSRETESTMQDEDEEESIETLEYKENKKDVQKPRNRLASVWGSISSEQSSENFERLLKVTLIDFGLARRTTKLGEKCRSRGFSEGNVGKSQMNSSCSNRFPRVGMPTPLPSAANMFMSVDIESGSGASSSDETPSETTSSSANDDEDDDRNVSYGRINVDDDVDKNEDDGGEEDTEKIHMEVGGDVSKCTTSMTSLLVSTAEPLALADGAGIAMAEGPGESTLTEFQQKGELETATILNSKEQFITRSCGDPLYRFAPTMPLTAAALQGAGATPSAPFTERGEPNARAWREEGQDDGEMLLFLTPCGTDKYLPPEMLSWIVSYGWKRKLTTLRMARQLDAYAIGIVAYVLLSGCFPFNGASRASMAQQQQRCTPKCNSDHWKHISLEAISFVQSLLEPNPELRSTVAEALKQPWLRRAAKLAEKLSLVPESLEEMPIGGNPSAETCKRQEETPNHLIHLHQQQDATHPGRRSCDISSAVDSGCNSQRSARHDSLIHQSSTTCAAPPFLASRADHAGTRTAVAAKNSKEKLHGSSTATAMSDKETGHVAHAFSPPTWSSQVSLSATSPRETAASLLAQISATRKALHGDGDAAGGPSNISIGKTEWTDDSEEESDLFQRIFKTVMSEH</sequence>
<feature type="compositionally biased region" description="Low complexity" evidence="4">
    <location>
        <begin position="564"/>
        <end position="577"/>
    </location>
</feature>
<accession>A0A2V2VEV7</accession>
<dbReference type="PANTHER" id="PTHR24347">
    <property type="entry name" value="SERINE/THREONINE-PROTEIN KINASE"/>
    <property type="match status" value="1"/>
</dbReference>
<dbReference type="VEuPathDB" id="TriTrypDB:TcCLB.506465.40"/>
<gene>
    <name evidence="6" type="ORF">C3747_270g24</name>
</gene>
<evidence type="ECO:0000256" key="4">
    <source>
        <dbReference type="SAM" id="MobiDB-lite"/>
    </source>
</evidence>
<evidence type="ECO:0000259" key="5">
    <source>
        <dbReference type="PROSITE" id="PS50011"/>
    </source>
</evidence>
<dbReference type="EMBL" id="PRFC01000270">
    <property type="protein sequence ID" value="PWU95075.1"/>
    <property type="molecule type" value="Genomic_DNA"/>
</dbReference>
<feature type="region of interest" description="Disordered" evidence="4">
    <location>
        <begin position="1022"/>
        <end position="1047"/>
    </location>
</feature>
<dbReference type="GO" id="GO:0005524">
    <property type="term" value="F:ATP binding"/>
    <property type="evidence" value="ECO:0007669"/>
    <property type="project" value="UniProtKB-UniRule"/>
</dbReference>